<dbReference type="AlphaFoldDB" id="A0A835LGI8"/>
<organism evidence="1 2">
    <name type="scientific">Coptis chinensis</name>
    <dbReference type="NCBI Taxonomy" id="261450"/>
    <lineage>
        <taxon>Eukaryota</taxon>
        <taxon>Viridiplantae</taxon>
        <taxon>Streptophyta</taxon>
        <taxon>Embryophyta</taxon>
        <taxon>Tracheophyta</taxon>
        <taxon>Spermatophyta</taxon>
        <taxon>Magnoliopsida</taxon>
        <taxon>Ranunculales</taxon>
        <taxon>Ranunculaceae</taxon>
        <taxon>Coptidoideae</taxon>
        <taxon>Coptis</taxon>
    </lineage>
</organism>
<gene>
    <name evidence="1" type="ORF">IFM89_034711</name>
</gene>
<keyword evidence="2" id="KW-1185">Reference proteome</keyword>
<evidence type="ECO:0000313" key="1">
    <source>
        <dbReference type="EMBL" id="KAF9594728.1"/>
    </source>
</evidence>
<sequence length="77" mass="9034">MQLVMNCLIDREGLDQEMVPCVKIHEVEDDAWLNDADFFTGGMIPRIMREYLQELRVQKVEPSSRDQLIEELRKVLG</sequence>
<reference evidence="1 2" key="1">
    <citation type="submission" date="2020-10" db="EMBL/GenBank/DDBJ databases">
        <title>The Coptis chinensis genome and diversification of protoberbering-type alkaloids.</title>
        <authorList>
            <person name="Wang B."/>
            <person name="Shu S."/>
            <person name="Song C."/>
            <person name="Liu Y."/>
        </authorList>
    </citation>
    <scope>NUCLEOTIDE SEQUENCE [LARGE SCALE GENOMIC DNA]</scope>
    <source>
        <strain evidence="1">HL-2020</strain>
        <tissue evidence="1">Leaf</tissue>
    </source>
</reference>
<dbReference type="EMBL" id="JADFTS010000008">
    <property type="protein sequence ID" value="KAF9594728.1"/>
    <property type="molecule type" value="Genomic_DNA"/>
</dbReference>
<name>A0A835LGI8_9MAGN</name>
<protein>
    <submittedName>
        <fullName evidence="1">Uncharacterized protein</fullName>
    </submittedName>
</protein>
<accession>A0A835LGI8</accession>
<proteinExistence type="predicted"/>
<dbReference type="Proteomes" id="UP000631114">
    <property type="component" value="Unassembled WGS sequence"/>
</dbReference>
<comment type="caution">
    <text evidence="1">The sequence shown here is derived from an EMBL/GenBank/DDBJ whole genome shotgun (WGS) entry which is preliminary data.</text>
</comment>
<evidence type="ECO:0000313" key="2">
    <source>
        <dbReference type="Proteomes" id="UP000631114"/>
    </source>
</evidence>